<protein>
    <submittedName>
        <fullName evidence="7">Zinc-binding alcohol dehydrogenase</fullName>
    </submittedName>
</protein>
<feature type="domain" description="Enoyl reductase (ER)" evidence="6">
    <location>
        <begin position="6"/>
        <end position="323"/>
    </location>
</feature>
<accession>A0A942TIB6</accession>
<dbReference type="PANTHER" id="PTHR43350:SF19">
    <property type="entry name" value="D-GULOSIDE 3-DEHYDROGENASE"/>
    <property type="match status" value="1"/>
</dbReference>
<dbReference type="InterPro" id="IPR011032">
    <property type="entry name" value="GroES-like_sf"/>
</dbReference>
<dbReference type="GO" id="GO:0016491">
    <property type="term" value="F:oxidoreductase activity"/>
    <property type="evidence" value="ECO:0007669"/>
    <property type="project" value="UniProtKB-KW"/>
</dbReference>
<dbReference type="PANTHER" id="PTHR43350">
    <property type="entry name" value="NAD-DEPENDENT ALCOHOL DEHYDROGENASE"/>
    <property type="match status" value="1"/>
</dbReference>
<dbReference type="Gene3D" id="3.40.50.720">
    <property type="entry name" value="NAD(P)-binding Rossmann-like Domain"/>
    <property type="match status" value="1"/>
</dbReference>
<comment type="cofactor">
    <cofactor evidence="1">
        <name>Zn(2+)</name>
        <dbReference type="ChEBI" id="CHEBI:29105"/>
    </cofactor>
</comment>
<reference evidence="7 8" key="1">
    <citation type="submission" date="2021-05" db="EMBL/GenBank/DDBJ databases">
        <title>Novel Bacillus species.</title>
        <authorList>
            <person name="Liu G."/>
        </authorList>
    </citation>
    <scope>NUCLEOTIDE SEQUENCE [LARGE SCALE GENOMIC DNA]</scope>
    <source>
        <strain evidence="8">FJAT-49780</strain>
    </source>
</reference>
<dbReference type="Proteomes" id="UP000681414">
    <property type="component" value="Unassembled WGS sequence"/>
</dbReference>
<dbReference type="Pfam" id="PF00107">
    <property type="entry name" value="ADH_zinc_N"/>
    <property type="match status" value="1"/>
</dbReference>
<dbReference type="InterPro" id="IPR013149">
    <property type="entry name" value="ADH-like_C"/>
</dbReference>
<evidence type="ECO:0000256" key="5">
    <source>
        <dbReference type="ARBA" id="ARBA00023002"/>
    </source>
</evidence>
<dbReference type="InterPro" id="IPR020843">
    <property type="entry name" value="ER"/>
</dbReference>
<name>A0A942TIB6_9BACI</name>
<dbReference type="SUPFAM" id="SSF51735">
    <property type="entry name" value="NAD(P)-binding Rossmann-fold domains"/>
    <property type="match status" value="1"/>
</dbReference>
<evidence type="ECO:0000313" key="7">
    <source>
        <dbReference type="EMBL" id="MBS4197548.1"/>
    </source>
</evidence>
<dbReference type="SMART" id="SM00829">
    <property type="entry name" value="PKS_ER"/>
    <property type="match status" value="1"/>
</dbReference>
<comment type="similarity">
    <text evidence="2">Belongs to the zinc-containing alcohol dehydrogenase family.</text>
</comment>
<keyword evidence="8" id="KW-1185">Reference proteome</keyword>
<proteinExistence type="inferred from homology"/>
<sequence length="331" mass="36377">MKSIVASNKRVKIIEEEIPSIKPSHILIKTLYSAISPGTELSMIENSVGKEYAIGYSAVGTVIECGEDVENLEKGDIVACYGAPYVRHSEYLLVPKTLCIKVPNNLTAEEASLCGLGAIAIHALRIANLQFGETVVVAGLGVLGQQIAKIADAAAYNVIAYDISEERTGMLDKIKSFSSVEEMETAIYQSTNNNGADAVLICAGGKQSILTKQSLGWIRNKGKVVIVGDIEPNFPRDLMFGKEAQILISRAGGPGRYDKIYEQQAIDYPYGFIRWTEGRNIGEYLRLVDEKRIDIQPYIKEKVSFSEAPEVFKSLLNKRSITLTKLIDYSN</sequence>
<evidence type="ECO:0000313" key="8">
    <source>
        <dbReference type="Proteomes" id="UP000681414"/>
    </source>
</evidence>
<dbReference type="AlphaFoldDB" id="A0A942TIB6"/>
<dbReference type="Gene3D" id="3.90.180.10">
    <property type="entry name" value="Medium-chain alcohol dehydrogenases, catalytic domain"/>
    <property type="match status" value="2"/>
</dbReference>
<keyword evidence="5" id="KW-0560">Oxidoreductase</keyword>
<comment type="caution">
    <text evidence="7">The sequence shown here is derived from an EMBL/GenBank/DDBJ whole genome shotgun (WGS) entry which is preliminary data.</text>
</comment>
<evidence type="ECO:0000256" key="4">
    <source>
        <dbReference type="ARBA" id="ARBA00022833"/>
    </source>
</evidence>
<dbReference type="SUPFAM" id="SSF50129">
    <property type="entry name" value="GroES-like"/>
    <property type="match status" value="1"/>
</dbReference>
<dbReference type="InterPro" id="IPR036291">
    <property type="entry name" value="NAD(P)-bd_dom_sf"/>
</dbReference>
<evidence type="ECO:0000256" key="3">
    <source>
        <dbReference type="ARBA" id="ARBA00022723"/>
    </source>
</evidence>
<organism evidence="7 8">
    <name type="scientific">Lederbergia citri</name>
    <dbReference type="NCBI Taxonomy" id="2833580"/>
    <lineage>
        <taxon>Bacteria</taxon>
        <taxon>Bacillati</taxon>
        <taxon>Bacillota</taxon>
        <taxon>Bacilli</taxon>
        <taxon>Bacillales</taxon>
        <taxon>Bacillaceae</taxon>
        <taxon>Lederbergia</taxon>
    </lineage>
</organism>
<keyword evidence="3" id="KW-0479">Metal-binding</keyword>
<gene>
    <name evidence="7" type="ORF">KHA97_21110</name>
</gene>
<keyword evidence="4" id="KW-0862">Zinc</keyword>
<evidence type="ECO:0000259" key="6">
    <source>
        <dbReference type="SMART" id="SM00829"/>
    </source>
</evidence>
<dbReference type="Pfam" id="PF08240">
    <property type="entry name" value="ADH_N"/>
    <property type="match status" value="1"/>
</dbReference>
<evidence type="ECO:0000256" key="2">
    <source>
        <dbReference type="ARBA" id="ARBA00008072"/>
    </source>
</evidence>
<dbReference type="InterPro" id="IPR013154">
    <property type="entry name" value="ADH-like_N"/>
</dbReference>
<evidence type="ECO:0000256" key="1">
    <source>
        <dbReference type="ARBA" id="ARBA00001947"/>
    </source>
</evidence>
<dbReference type="RefSeq" id="WP_213126769.1">
    <property type="nucleotide sequence ID" value="NZ_JAGYPG010000004.1"/>
</dbReference>
<dbReference type="GO" id="GO:0046872">
    <property type="term" value="F:metal ion binding"/>
    <property type="evidence" value="ECO:0007669"/>
    <property type="project" value="UniProtKB-KW"/>
</dbReference>
<dbReference type="CDD" id="cd08255">
    <property type="entry name" value="2-desacetyl-2-hydroxyethyl_bacteriochlorophyllide_like"/>
    <property type="match status" value="1"/>
</dbReference>
<dbReference type="EMBL" id="JAGYPG010000004">
    <property type="protein sequence ID" value="MBS4197548.1"/>
    <property type="molecule type" value="Genomic_DNA"/>
</dbReference>